<reference evidence="3" key="1">
    <citation type="journal article" date="2019" name="Int. J. Syst. Evol. Microbiol.">
        <title>The Global Catalogue of Microorganisms (GCM) 10K type strain sequencing project: providing services to taxonomists for standard genome sequencing and annotation.</title>
        <authorList>
            <consortium name="The Broad Institute Genomics Platform"/>
            <consortium name="The Broad Institute Genome Sequencing Center for Infectious Disease"/>
            <person name="Wu L."/>
            <person name="Ma J."/>
        </authorList>
    </citation>
    <scope>NUCLEOTIDE SEQUENCE [LARGE SCALE GENOMIC DNA]</scope>
    <source>
        <strain evidence="3">JCM 17458</strain>
    </source>
</reference>
<organism evidence="2 3">
    <name type="scientific">Brevibacterium daeguense</name>
    <dbReference type="NCBI Taxonomy" id="909936"/>
    <lineage>
        <taxon>Bacteria</taxon>
        <taxon>Bacillati</taxon>
        <taxon>Actinomycetota</taxon>
        <taxon>Actinomycetes</taxon>
        <taxon>Micrococcales</taxon>
        <taxon>Brevibacteriaceae</taxon>
        <taxon>Brevibacterium</taxon>
    </lineage>
</organism>
<keyword evidence="1" id="KW-1133">Transmembrane helix</keyword>
<feature type="transmembrane region" description="Helical" evidence="1">
    <location>
        <begin position="95"/>
        <end position="119"/>
    </location>
</feature>
<dbReference type="RefSeq" id="WP_236866361.1">
    <property type="nucleotide sequence ID" value="NZ_BAABAZ010000006.1"/>
</dbReference>
<dbReference type="InterPro" id="IPR052712">
    <property type="entry name" value="Acid_resist_chaperone_HdeD"/>
</dbReference>
<evidence type="ECO:0000313" key="3">
    <source>
        <dbReference type="Proteomes" id="UP001501586"/>
    </source>
</evidence>
<gene>
    <name evidence="2" type="ORF">GCM10022261_17700</name>
</gene>
<sequence length="184" mass="19780">MSLPFTEFQRRSRTALIIQGILAIIVGIVMLVWPGPSVFAFIALFAAWLFIDGLFSIIGWFWQSKATRSAWQLISGILAILAAIVVIFLPGAAAFAIVILVAVWAIVVGIVQFAGAFGLRKLGARFWWALLISGALGVIVGILLLMNPGAGIISLLWLLAIFLIVEGIAAILLGIQISRAAKQR</sequence>
<proteinExistence type="predicted"/>
<dbReference type="EMBL" id="BAABAZ010000006">
    <property type="protein sequence ID" value="GAA4284239.1"/>
    <property type="molecule type" value="Genomic_DNA"/>
</dbReference>
<dbReference type="Proteomes" id="UP001501586">
    <property type="component" value="Unassembled WGS sequence"/>
</dbReference>
<keyword evidence="1" id="KW-0812">Transmembrane</keyword>
<accession>A0ABP8EJU2</accession>
<feature type="transmembrane region" description="Helical" evidence="1">
    <location>
        <begin position="39"/>
        <end position="62"/>
    </location>
</feature>
<keyword evidence="3" id="KW-1185">Reference proteome</keyword>
<evidence type="ECO:0000313" key="2">
    <source>
        <dbReference type="EMBL" id="GAA4284239.1"/>
    </source>
</evidence>
<dbReference type="PANTHER" id="PTHR34989:SF1">
    <property type="entry name" value="PROTEIN HDED"/>
    <property type="match status" value="1"/>
</dbReference>
<feature type="transmembrane region" description="Helical" evidence="1">
    <location>
        <begin position="152"/>
        <end position="175"/>
    </location>
</feature>
<name>A0ABP8EJU2_9MICO</name>
<keyword evidence="1" id="KW-0472">Membrane</keyword>
<feature type="transmembrane region" description="Helical" evidence="1">
    <location>
        <begin position="69"/>
        <end position="89"/>
    </location>
</feature>
<feature type="transmembrane region" description="Helical" evidence="1">
    <location>
        <begin position="126"/>
        <end position="146"/>
    </location>
</feature>
<protein>
    <submittedName>
        <fullName evidence="2">HdeD family acid-resistance protein</fullName>
    </submittedName>
</protein>
<feature type="transmembrane region" description="Helical" evidence="1">
    <location>
        <begin position="12"/>
        <end position="33"/>
    </location>
</feature>
<dbReference type="Pfam" id="PF03729">
    <property type="entry name" value="DUF308"/>
    <property type="match status" value="2"/>
</dbReference>
<comment type="caution">
    <text evidence="2">The sequence shown here is derived from an EMBL/GenBank/DDBJ whole genome shotgun (WGS) entry which is preliminary data.</text>
</comment>
<evidence type="ECO:0000256" key="1">
    <source>
        <dbReference type="SAM" id="Phobius"/>
    </source>
</evidence>
<dbReference type="PANTHER" id="PTHR34989">
    <property type="entry name" value="PROTEIN HDED"/>
    <property type="match status" value="1"/>
</dbReference>
<dbReference type="InterPro" id="IPR005325">
    <property type="entry name" value="DUF308_memb"/>
</dbReference>